<reference evidence="7 8" key="1">
    <citation type="submission" date="2016-03" db="EMBL/GenBank/DDBJ databases">
        <title>Draft genome sequence of Gluconobacter cerinus strain CECT 9110.</title>
        <authorList>
            <person name="Sainz F."/>
            <person name="Mas A."/>
            <person name="Torija M.J."/>
        </authorList>
    </citation>
    <scope>NUCLEOTIDE SEQUENCE [LARGE SCALE GENOMIC DNA]</scope>
    <source>
        <strain evidence="7 8">CECT 9110</strain>
    </source>
</reference>
<evidence type="ECO:0000256" key="2">
    <source>
        <dbReference type="ARBA" id="ARBA00022777"/>
    </source>
</evidence>
<dbReference type="GO" id="GO:0046983">
    <property type="term" value="F:protein dimerization activity"/>
    <property type="evidence" value="ECO:0007669"/>
    <property type="project" value="InterPro"/>
</dbReference>
<dbReference type="PANTHER" id="PTHR24421">
    <property type="entry name" value="NITRATE/NITRITE SENSOR PROTEIN NARX-RELATED"/>
    <property type="match status" value="1"/>
</dbReference>
<protein>
    <submittedName>
        <fullName evidence="7">Two-component system sensor histidine kinase</fullName>
    </submittedName>
</protein>
<dbReference type="Gene3D" id="3.30.565.10">
    <property type="entry name" value="Histidine kinase-like ATPase, C-terminal domain"/>
    <property type="match status" value="1"/>
</dbReference>
<dbReference type="EMBL" id="LUTU01000008">
    <property type="protein sequence ID" value="OAJ67384.1"/>
    <property type="molecule type" value="Genomic_DNA"/>
</dbReference>
<keyword evidence="5" id="KW-0472">Membrane</keyword>
<dbReference type="PATRIC" id="fig|38307.3.peg.2043"/>
<name>A0A1B6VJK5_9PROT</name>
<evidence type="ECO:0000256" key="5">
    <source>
        <dbReference type="SAM" id="Phobius"/>
    </source>
</evidence>
<dbReference type="AlphaFoldDB" id="A0A1B6VJK5"/>
<dbReference type="SUPFAM" id="SSF55874">
    <property type="entry name" value="ATPase domain of HSP90 chaperone/DNA topoisomerase II/histidine kinase"/>
    <property type="match status" value="1"/>
</dbReference>
<dbReference type="InterPro" id="IPR036890">
    <property type="entry name" value="HATPase_C_sf"/>
</dbReference>
<evidence type="ECO:0000313" key="8">
    <source>
        <dbReference type="Proteomes" id="UP000077786"/>
    </source>
</evidence>
<proteinExistence type="predicted"/>
<keyword evidence="1" id="KW-0808">Transferase</keyword>
<dbReference type="OrthoDB" id="9778496at2"/>
<dbReference type="InterPro" id="IPR050482">
    <property type="entry name" value="Sensor_HK_TwoCompSys"/>
</dbReference>
<dbReference type="GO" id="GO:0000155">
    <property type="term" value="F:phosphorelay sensor kinase activity"/>
    <property type="evidence" value="ECO:0007669"/>
    <property type="project" value="InterPro"/>
</dbReference>
<evidence type="ECO:0000256" key="1">
    <source>
        <dbReference type="ARBA" id="ARBA00022679"/>
    </source>
</evidence>
<keyword evidence="5" id="KW-1133">Transmembrane helix</keyword>
<dbReference type="RefSeq" id="WP_064274688.1">
    <property type="nucleotide sequence ID" value="NZ_LUTU01000008.1"/>
</dbReference>
<feature type="transmembrane region" description="Helical" evidence="5">
    <location>
        <begin position="49"/>
        <end position="67"/>
    </location>
</feature>
<comment type="caution">
    <text evidence="7">The sequence shown here is derived from an EMBL/GenBank/DDBJ whole genome shotgun (WGS) entry which is preliminary data.</text>
</comment>
<organism evidence="7 8">
    <name type="scientific">Gluconobacter cerinus</name>
    <dbReference type="NCBI Taxonomy" id="38307"/>
    <lineage>
        <taxon>Bacteria</taxon>
        <taxon>Pseudomonadati</taxon>
        <taxon>Pseudomonadota</taxon>
        <taxon>Alphaproteobacteria</taxon>
        <taxon>Acetobacterales</taxon>
        <taxon>Acetobacteraceae</taxon>
        <taxon>Gluconobacter</taxon>
    </lineage>
</organism>
<dbReference type="InterPro" id="IPR011712">
    <property type="entry name" value="Sig_transdc_His_kin_sub3_dim/P"/>
</dbReference>
<keyword evidence="2 7" id="KW-0418">Kinase</keyword>
<sequence length="374" mass="41705">MTEIETFIPLPGNKEDNWPSFNRYRVSYLVYLLIYPIPWLIHGAPTLPAALFSAGATGVFLLLYFAPYRNDRYYGLPEIIFTALIGFATAWTQGDWLVFNIYATAMCACFRQMRQAVLTILCLQIALFAFVWFQDKSMLHASIGAFFSIITYIGTWMQWKLGLQNLQLRKAQHEIRTLAATAERERIARDMHDLLGHSLTVISVKAELANRLFKTHPERAQRELQDITQIARTSLKEVREAVTGMNGASLQHELERARKALEAASISLTIHHAERLEDHPQSSVLAMALREAVTNVIRHSGARHCTISFDCDAAGQPCAIRIEDDGAQQSGRSPTPPQEGNGLRGMRTRLAAAGGSLVLSHTSSGLRLTASITP</sequence>
<dbReference type="Gene3D" id="1.20.5.1930">
    <property type="match status" value="1"/>
</dbReference>
<dbReference type="PANTHER" id="PTHR24421:SF63">
    <property type="entry name" value="SENSOR HISTIDINE KINASE DESK"/>
    <property type="match status" value="1"/>
</dbReference>
<keyword evidence="5" id="KW-0812">Transmembrane</keyword>
<dbReference type="Pfam" id="PF07730">
    <property type="entry name" value="HisKA_3"/>
    <property type="match status" value="1"/>
</dbReference>
<keyword evidence="3" id="KW-0902">Two-component regulatory system</keyword>
<evidence type="ECO:0000259" key="6">
    <source>
        <dbReference type="Pfam" id="PF07730"/>
    </source>
</evidence>
<dbReference type="GO" id="GO:0016020">
    <property type="term" value="C:membrane"/>
    <property type="evidence" value="ECO:0007669"/>
    <property type="project" value="InterPro"/>
</dbReference>
<feature type="region of interest" description="Disordered" evidence="4">
    <location>
        <begin position="324"/>
        <end position="344"/>
    </location>
</feature>
<feature type="transmembrane region" description="Helical" evidence="5">
    <location>
        <begin position="26"/>
        <end position="42"/>
    </location>
</feature>
<evidence type="ECO:0000313" key="7">
    <source>
        <dbReference type="EMBL" id="OAJ67384.1"/>
    </source>
</evidence>
<evidence type="ECO:0000256" key="4">
    <source>
        <dbReference type="SAM" id="MobiDB-lite"/>
    </source>
</evidence>
<feature type="transmembrane region" description="Helical" evidence="5">
    <location>
        <begin position="79"/>
        <end position="103"/>
    </location>
</feature>
<dbReference type="Proteomes" id="UP000077786">
    <property type="component" value="Unassembled WGS sequence"/>
</dbReference>
<feature type="transmembrane region" description="Helical" evidence="5">
    <location>
        <begin position="115"/>
        <end position="133"/>
    </location>
</feature>
<feature type="transmembrane region" description="Helical" evidence="5">
    <location>
        <begin position="139"/>
        <end position="159"/>
    </location>
</feature>
<dbReference type="CDD" id="cd16917">
    <property type="entry name" value="HATPase_UhpB-NarQ-NarX-like"/>
    <property type="match status" value="1"/>
</dbReference>
<evidence type="ECO:0000256" key="3">
    <source>
        <dbReference type="ARBA" id="ARBA00023012"/>
    </source>
</evidence>
<feature type="domain" description="Signal transduction histidine kinase subgroup 3 dimerisation and phosphoacceptor" evidence="6">
    <location>
        <begin position="183"/>
        <end position="246"/>
    </location>
</feature>
<accession>A0A1B6VJK5</accession>
<gene>
    <name evidence="7" type="ORF">A0123_01983</name>
</gene>